<dbReference type="InterPro" id="IPR029055">
    <property type="entry name" value="Ntn_hydrolases_N"/>
</dbReference>
<feature type="domain" description="Glutamine amidotransferase type-2" evidence="15">
    <location>
        <begin position="2"/>
        <end position="198"/>
    </location>
</feature>
<proteinExistence type="predicted"/>
<dbReference type="GO" id="GO:0005524">
    <property type="term" value="F:ATP binding"/>
    <property type="evidence" value="ECO:0007669"/>
    <property type="project" value="UniProtKB-KW"/>
</dbReference>
<evidence type="ECO:0000256" key="2">
    <source>
        <dbReference type="ARBA" id="ARBA00012737"/>
    </source>
</evidence>
<organism evidence="16 17">
    <name type="scientific">Cyclostephanos tholiformis</name>
    <dbReference type="NCBI Taxonomy" id="382380"/>
    <lineage>
        <taxon>Eukaryota</taxon>
        <taxon>Sar</taxon>
        <taxon>Stramenopiles</taxon>
        <taxon>Ochrophyta</taxon>
        <taxon>Bacillariophyta</taxon>
        <taxon>Coscinodiscophyceae</taxon>
        <taxon>Thalassiosirophycidae</taxon>
        <taxon>Stephanodiscales</taxon>
        <taxon>Stephanodiscaceae</taxon>
        <taxon>Cyclostephanos</taxon>
    </lineage>
</organism>
<protein>
    <recommendedName>
        <fullName evidence="2">asparagine synthase (glutamine-hydrolyzing)</fullName>
        <ecNumber evidence="2">6.3.5.4</ecNumber>
    </recommendedName>
</protein>
<evidence type="ECO:0000256" key="8">
    <source>
        <dbReference type="ARBA" id="ARBA00022962"/>
    </source>
</evidence>
<dbReference type="FunFam" id="3.40.50.620:FF:000031">
    <property type="entry name" value="Asparagine synthase B"/>
    <property type="match status" value="1"/>
</dbReference>
<dbReference type="InterPro" id="IPR017932">
    <property type="entry name" value="GATase_2_dom"/>
</dbReference>
<dbReference type="EMBL" id="JALLPB020000085">
    <property type="protein sequence ID" value="KAL3821762.1"/>
    <property type="molecule type" value="Genomic_DNA"/>
</dbReference>
<dbReference type="EC" id="6.3.5.4" evidence="2"/>
<dbReference type="SUPFAM" id="SSF52402">
    <property type="entry name" value="Adenine nucleotide alpha hydrolases-like"/>
    <property type="match status" value="1"/>
</dbReference>
<keyword evidence="5 10" id="KW-0547">Nucleotide-binding</keyword>
<dbReference type="PROSITE" id="PS51278">
    <property type="entry name" value="GATASE_TYPE_2"/>
    <property type="match status" value="1"/>
</dbReference>
<evidence type="ECO:0000256" key="10">
    <source>
        <dbReference type="PIRNR" id="PIRNR001589"/>
    </source>
</evidence>
<evidence type="ECO:0000256" key="13">
    <source>
        <dbReference type="PIRSR" id="PIRSR001589-3"/>
    </source>
</evidence>
<dbReference type="NCBIfam" id="NF006949">
    <property type="entry name" value="PRK09431.1"/>
    <property type="match status" value="1"/>
</dbReference>
<comment type="catalytic activity">
    <reaction evidence="9">
        <text>L-aspartate + L-glutamine + ATP + H2O = L-asparagine + L-glutamate + AMP + diphosphate + H(+)</text>
        <dbReference type="Rhea" id="RHEA:12228"/>
        <dbReference type="ChEBI" id="CHEBI:15377"/>
        <dbReference type="ChEBI" id="CHEBI:15378"/>
        <dbReference type="ChEBI" id="CHEBI:29985"/>
        <dbReference type="ChEBI" id="CHEBI:29991"/>
        <dbReference type="ChEBI" id="CHEBI:30616"/>
        <dbReference type="ChEBI" id="CHEBI:33019"/>
        <dbReference type="ChEBI" id="CHEBI:58048"/>
        <dbReference type="ChEBI" id="CHEBI:58359"/>
        <dbReference type="ChEBI" id="CHEBI:456215"/>
        <dbReference type="EC" id="6.3.5.4"/>
    </reaction>
</comment>
<dbReference type="InterPro" id="IPR033738">
    <property type="entry name" value="AsnB_N"/>
</dbReference>
<dbReference type="InterPro" id="IPR014729">
    <property type="entry name" value="Rossmann-like_a/b/a_fold"/>
</dbReference>
<feature type="binding site" evidence="12">
    <location>
        <position position="108"/>
    </location>
    <ligand>
        <name>L-glutamine</name>
        <dbReference type="ChEBI" id="CHEBI:58359"/>
    </ligand>
</feature>
<evidence type="ECO:0000256" key="5">
    <source>
        <dbReference type="ARBA" id="ARBA00022741"/>
    </source>
</evidence>
<dbReference type="Gene3D" id="3.60.20.10">
    <property type="entry name" value="Glutamine Phosphoribosylpyrophosphate, subunit 1, domain 1"/>
    <property type="match status" value="1"/>
</dbReference>
<feature type="region of interest" description="Disordered" evidence="14">
    <location>
        <begin position="606"/>
        <end position="626"/>
    </location>
</feature>
<evidence type="ECO:0000256" key="3">
    <source>
        <dbReference type="ARBA" id="ARBA00022598"/>
    </source>
</evidence>
<dbReference type="PANTHER" id="PTHR11772:SF2">
    <property type="entry name" value="ASPARAGINE SYNTHETASE [GLUTAMINE-HYDROLYZING]"/>
    <property type="match status" value="1"/>
</dbReference>
<evidence type="ECO:0000256" key="7">
    <source>
        <dbReference type="ARBA" id="ARBA00022888"/>
    </source>
</evidence>
<keyword evidence="3" id="KW-0436">Ligase</keyword>
<keyword evidence="17" id="KW-1185">Reference proteome</keyword>
<feature type="site" description="Important for beta-aspartyl-AMP intermediate formation" evidence="13">
    <location>
        <position position="380"/>
    </location>
</feature>
<feature type="active site" description="For GATase activity" evidence="11">
    <location>
        <position position="2"/>
    </location>
</feature>
<feature type="binding site" evidence="12">
    <location>
        <position position="304"/>
    </location>
    <ligand>
        <name>ATP</name>
        <dbReference type="ChEBI" id="CHEBI:30616"/>
    </ligand>
</feature>
<dbReference type="NCBIfam" id="TIGR01536">
    <property type="entry name" value="asn_synth_AEB"/>
    <property type="match status" value="1"/>
</dbReference>
<comment type="caution">
    <text evidence="16">The sequence shown here is derived from an EMBL/GenBank/DDBJ whole genome shotgun (WGS) entry which is preliminary data.</text>
</comment>
<dbReference type="Pfam" id="PF00733">
    <property type="entry name" value="Asn_synthase"/>
    <property type="match status" value="2"/>
</dbReference>
<dbReference type="InterPro" id="IPR050795">
    <property type="entry name" value="Asn_Synthetase"/>
</dbReference>
<feature type="binding site" evidence="12">
    <location>
        <begin position="378"/>
        <end position="379"/>
    </location>
    <ligand>
        <name>ATP</name>
        <dbReference type="ChEBI" id="CHEBI:30616"/>
    </ligand>
</feature>
<evidence type="ECO:0000313" key="17">
    <source>
        <dbReference type="Proteomes" id="UP001530377"/>
    </source>
</evidence>
<dbReference type="Pfam" id="PF13537">
    <property type="entry name" value="GATase_7"/>
    <property type="match status" value="1"/>
</dbReference>
<dbReference type="Gene3D" id="3.40.50.620">
    <property type="entry name" value="HUPs"/>
    <property type="match status" value="1"/>
</dbReference>
<dbReference type="GO" id="GO:0004066">
    <property type="term" value="F:asparagine synthase (glutamine-hydrolyzing) activity"/>
    <property type="evidence" value="ECO:0007669"/>
    <property type="project" value="UniProtKB-EC"/>
</dbReference>
<dbReference type="InterPro" id="IPR006426">
    <property type="entry name" value="Asn_synth_AEB"/>
</dbReference>
<feature type="binding site" evidence="12">
    <location>
        <position position="271"/>
    </location>
    <ligand>
        <name>ATP</name>
        <dbReference type="ChEBI" id="CHEBI:30616"/>
    </ligand>
</feature>
<dbReference type="SUPFAM" id="SSF56235">
    <property type="entry name" value="N-terminal nucleophile aminohydrolases (Ntn hydrolases)"/>
    <property type="match status" value="1"/>
</dbReference>
<keyword evidence="8 11" id="KW-0315">Glutamine amidotransferase</keyword>
<dbReference type="InterPro" id="IPR001962">
    <property type="entry name" value="Asn_synthase"/>
</dbReference>
<dbReference type="AlphaFoldDB" id="A0ABD3SB67"/>
<dbReference type="CDD" id="cd01991">
    <property type="entry name" value="Asn_synthase_B_C"/>
    <property type="match status" value="1"/>
</dbReference>
<evidence type="ECO:0000256" key="12">
    <source>
        <dbReference type="PIRSR" id="PIRSR001589-2"/>
    </source>
</evidence>
<evidence type="ECO:0000256" key="6">
    <source>
        <dbReference type="ARBA" id="ARBA00022840"/>
    </source>
</evidence>
<sequence>MCGIFAIFSSSLDPQTLRRTLIACSSELRHRGPDWSGYIVVESDPDNGIPLSHGIAHERLAIMDPESGSQPLVSIDGNVIVAANGEVYNYREIYDGLTRPYAPATGSDCEVILPLWEQHGPSTDLPNALRGMFSIITYDRRTDTYFVFRDHVGKTPLYIGWGDDGSTWIASEMKSLVAGKCTRFQNFPPGHCYANRGDRAGEFVRWYRPNWAPDMLPGLEPPTGKFQEAAAGADGPRRYSFYREYETDVLRHAFEKAVTRRMMSDVPWGVLLSGGLDSSLVAAICQRNVTRKSKNFPKLHSFTIGLADSPDLIAAKRVADFLGTIHHAYTYTLEEGADAIRDVIRSVETYDLTTIRASTPMYLMARKIKAMGIKMVLSGEGADEVFGGYLYFHKAPNEREFFDETVDKISRLHMYDCLRANKAMSAWGVEPRCPFLDDDFLKVAMNLDPKEKMIVKGPGISKKEERIEKYVIRKAFDTPDDPYLPSDILWRQKEQFSDGVGYGWVDSLKEIAEREVSDQMFANAANRYPHNTPTTKEGYRYRMIFEEFFPGEAAERTVPGGKTIACSTERAMNWDASFASRADPSGRAAGVHEDAYDDHFVADTVLEDPKSPAPKKAKVTNGSGVH</sequence>
<name>A0ABD3SB67_9STRA</name>
<dbReference type="GO" id="GO:0006529">
    <property type="term" value="P:asparagine biosynthetic process"/>
    <property type="evidence" value="ECO:0007669"/>
    <property type="project" value="UniProtKB-KW"/>
</dbReference>
<evidence type="ECO:0000256" key="4">
    <source>
        <dbReference type="ARBA" id="ARBA00022605"/>
    </source>
</evidence>
<evidence type="ECO:0000256" key="14">
    <source>
        <dbReference type="SAM" id="MobiDB-lite"/>
    </source>
</evidence>
<dbReference type="CDD" id="cd00712">
    <property type="entry name" value="AsnB"/>
    <property type="match status" value="1"/>
</dbReference>
<evidence type="ECO:0000259" key="15">
    <source>
        <dbReference type="PROSITE" id="PS51278"/>
    </source>
</evidence>
<keyword evidence="6 10" id="KW-0067">ATP-binding</keyword>
<accession>A0ABD3SB67</accession>
<dbReference type="PIRSF" id="PIRSF001589">
    <property type="entry name" value="Asn_synthetase_glu-h"/>
    <property type="match status" value="1"/>
</dbReference>
<gene>
    <name evidence="16" type="ORF">ACHAXA_000261</name>
</gene>
<evidence type="ECO:0000256" key="11">
    <source>
        <dbReference type="PIRSR" id="PIRSR001589-1"/>
    </source>
</evidence>
<evidence type="ECO:0000256" key="9">
    <source>
        <dbReference type="ARBA" id="ARBA00048741"/>
    </source>
</evidence>
<dbReference type="Proteomes" id="UP001530377">
    <property type="component" value="Unassembled WGS sequence"/>
</dbReference>
<reference evidence="16 17" key="1">
    <citation type="submission" date="2024-10" db="EMBL/GenBank/DDBJ databases">
        <title>Updated reference genomes for cyclostephanoid diatoms.</title>
        <authorList>
            <person name="Roberts W.R."/>
            <person name="Alverson A.J."/>
        </authorList>
    </citation>
    <scope>NUCLEOTIDE SEQUENCE [LARGE SCALE GENOMIC DNA]</scope>
    <source>
        <strain evidence="16 17">AJA228-03</strain>
    </source>
</reference>
<keyword evidence="7 11" id="KW-0061">Asparagine biosynthesis</keyword>
<dbReference type="PANTHER" id="PTHR11772">
    <property type="entry name" value="ASPARAGINE SYNTHETASE"/>
    <property type="match status" value="1"/>
</dbReference>
<evidence type="ECO:0000313" key="16">
    <source>
        <dbReference type="EMBL" id="KAL3821762.1"/>
    </source>
</evidence>
<comment type="pathway">
    <text evidence="1">Amino-acid biosynthesis; L-asparagine biosynthesis; L-asparagine from L-aspartate (L-Gln route): step 1/1.</text>
</comment>
<evidence type="ECO:0000256" key="1">
    <source>
        <dbReference type="ARBA" id="ARBA00005187"/>
    </source>
</evidence>
<keyword evidence="4 11" id="KW-0028">Amino-acid biosynthesis</keyword>